<dbReference type="PANTHER" id="PTHR11604">
    <property type="entry name" value="PROFILIN"/>
    <property type="match status" value="1"/>
</dbReference>
<keyword evidence="2" id="KW-0009">Actin-binding</keyword>
<dbReference type="STRING" id="53326.A0A016T102"/>
<dbReference type="SUPFAM" id="SSF55770">
    <property type="entry name" value="Profilin (actin-binding protein)"/>
    <property type="match status" value="1"/>
</dbReference>
<evidence type="ECO:0000313" key="3">
    <source>
        <dbReference type="EMBL" id="EYB96372.1"/>
    </source>
</evidence>
<dbReference type="EMBL" id="JARK01001487">
    <property type="protein sequence ID" value="EYB96372.1"/>
    <property type="molecule type" value="Genomic_DNA"/>
</dbReference>
<dbReference type="GO" id="GO:0005938">
    <property type="term" value="C:cell cortex"/>
    <property type="evidence" value="ECO:0007669"/>
    <property type="project" value="TreeGrafter"/>
</dbReference>
<dbReference type="AlphaFoldDB" id="A0A016T102"/>
<protein>
    <recommendedName>
        <fullName evidence="2">Profilin</fullName>
    </recommendedName>
</protein>
<dbReference type="SMART" id="SM00392">
    <property type="entry name" value="PROF"/>
    <property type="match status" value="1"/>
</dbReference>
<dbReference type="InterPro" id="IPR005455">
    <property type="entry name" value="PFN_euk"/>
</dbReference>
<evidence type="ECO:0000256" key="1">
    <source>
        <dbReference type="ARBA" id="ARBA00010058"/>
    </source>
</evidence>
<organism evidence="3 4">
    <name type="scientific">Ancylostoma ceylanicum</name>
    <dbReference type="NCBI Taxonomy" id="53326"/>
    <lineage>
        <taxon>Eukaryota</taxon>
        <taxon>Metazoa</taxon>
        <taxon>Ecdysozoa</taxon>
        <taxon>Nematoda</taxon>
        <taxon>Chromadorea</taxon>
        <taxon>Rhabditida</taxon>
        <taxon>Rhabditina</taxon>
        <taxon>Rhabditomorpha</taxon>
        <taxon>Strongyloidea</taxon>
        <taxon>Ancylostomatidae</taxon>
        <taxon>Ancylostomatinae</taxon>
        <taxon>Ancylostoma</taxon>
    </lineage>
</organism>
<dbReference type="Gene3D" id="3.30.450.30">
    <property type="entry name" value="Dynein light chain 2a, cytoplasmic"/>
    <property type="match status" value="1"/>
</dbReference>
<evidence type="ECO:0000256" key="2">
    <source>
        <dbReference type="RuleBase" id="RU003909"/>
    </source>
</evidence>
<name>A0A016T102_9BILA</name>
<dbReference type="PANTHER" id="PTHR11604:SF6">
    <property type="entry name" value="PROFILIN-1"/>
    <property type="match status" value="1"/>
</dbReference>
<dbReference type="Pfam" id="PF00235">
    <property type="entry name" value="Profilin"/>
    <property type="match status" value="1"/>
</dbReference>
<sequence length="123" mass="13690">MCQHPTDVPSLPPASRCLPWATEAELKKFVSLFDNLANVPSTGADLEEVHYIVPRTEENLIFGKKDKSGFFAAKTKTDLFLLINENATFTAILIAMYEGENQVSAEVRTAVEKMAKYLEDSGY</sequence>
<evidence type="ECO:0000313" key="4">
    <source>
        <dbReference type="Proteomes" id="UP000024635"/>
    </source>
</evidence>
<dbReference type="InterPro" id="IPR036140">
    <property type="entry name" value="PFN_sf"/>
</dbReference>
<gene>
    <name evidence="3" type="primary">Acey_s0151.g2834</name>
    <name evidence="3" type="ORF">Y032_0151g2834</name>
</gene>
<dbReference type="InterPro" id="IPR048278">
    <property type="entry name" value="PFN"/>
</dbReference>
<dbReference type="GO" id="GO:0003785">
    <property type="term" value="F:actin monomer binding"/>
    <property type="evidence" value="ECO:0007669"/>
    <property type="project" value="TreeGrafter"/>
</dbReference>
<accession>A0A016T102</accession>
<proteinExistence type="inferred from homology"/>
<dbReference type="Proteomes" id="UP000024635">
    <property type="component" value="Unassembled WGS sequence"/>
</dbReference>
<comment type="caution">
    <text evidence="3">The sequence shown here is derived from an EMBL/GenBank/DDBJ whole genome shotgun (WGS) entry which is preliminary data.</text>
</comment>
<reference evidence="4" key="1">
    <citation type="journal article" date="2015" name="Nat. Genet.">
        <title>The genome and transcriptome of the zoonotic hookworm Ancylostoma ceylanicum identify infection-specific gene families.</title>
        <authorList>
            <person name="Schwarz E.M."/>
            <person name="Hu Y."/>
            <person name="Antoshechkin I."/>
            <person name="Miller M.M."/>
            <person name="Sternberg P.W."/>
            <person name="Aroian R.V."/>
        </authorList>
    </citation>
    <scope>NUCLEOTIDE SEQUENCE</scope>
    <source>
        <strain evidence="4">HY135</strain>
    </source>
</reference>
<keyword evidence="4" id="KW-1185">Reference proteome</keyword>
<dbReference type="CDD" id="cd00148">
    <property type="entry name" value="PROF"/>
    <property type="match status" value="1"/>
</dbReference>
<dbReference type="OrthoDB" id="421374at2759"/>
<comment type="similarity">
    <text evidence="1 2">Belongs to the profilin family.</text>
</comment>